<gene>
    <name evidence="2" type="ORF">U0035_06170</name>
</gene>
<evidence type="ECO:0000313" key="2">
    <source>
        <dbReference type="EMBL" id="WQD39731.1"/>
    </source>
</evidence>
<feature type="chain" id="PRO_5047392414" description="TonB-dependent receptor plug domain-containing protein" evidence="1">
    <location>
        <begin position="21"/>
        <end position="794"/>
    </location>
</feature>
<dbReference type="RefSeq" id="WP_114789696.1">
    <property type="nucleotide sequence ID" value="NZ_CP139960.1"/>
</dbReference>
<accession>A0ABZ0WC29</accession>
<proteinExistence type="predicted"/>
<reference evidence="2 3" key="1">
    <citation type="submission" date="2023-12" db="EMBL/GenBank/DDBJ databases">
        <title>Genome sequencing and assembly of bacterial species from a model synthetic community.</title>
        <authorList>
            <person name="Hogle S.L."/>
        </authorList>
    </citation>
    <scope>NUCLEOTIDE SEQUENCE [LARGE SCALE GENOMIC DNA]</scope>
    <source>
        <strain evidence="2 3">HAMBI_3031</strain>
    </source>
</reference>
<evidence type="ECO:0008006" key="4">
    <source>
        <dbReference type="Google" id="ProtNLM"/>
    </source>
</evidence>
<evidence type="ECO:0000313" key="3">
    <source>
        <dbReference type="Proteomes" id="UP001325680"/>
    </source>
</evidence>
<evidence type="ECO:0000256" key="1">
    <source>
        <dbReference type="SAM" id="SignalP"/>
    </source>
</evidence>
<feature type="signal peptide" evidence="1">
    <location>
        <begin position="1"/>
        <end position="20"/>
    </location>
</feature>
<organism evidence="2 3">
    <name type="scientific">Niabella yanshanensis</name>
    <dbReference type="NCBI Taxonomy" id="577386"/>
    <lineage>
        <taxon>Bacteria</taxon>
        <taxon>Pseudomonadati</taxon>
        <taxon>Bacteroidota</taxon>
        <taxon>Chitinophagia</taxon>
        <taxon>Chitinophagales</taxon>
        <taxon>Chitinophagaceae</taxon>
        <taxon>Niabella</taxon>
    </lineage>
</organism>
<name>A0ABZ0WC29_9BACT</name>
<dbReference type="EMBL" id="CP139960">
    <property type="protein sequence ID" value="WQD39731.1"/>
    <property type="molecule type" value="Genomic_DNA"/>
</dbReference>
<keyword evidence="1" id="KW-0732">Signal</keyword>
<protein>
    <recommendedName>
        <fullName evidence="4">TonB-dependent receptor plug domain-containing protein</fullName>
    </recommendedName>
</protein>
<sequence length="794" mass="88206">MKKILLSLLLLATTCSLTSAQTLENKLAAWTKTNPVEKLYLHLDRESYFAGQTIWLKGYFMTGLIPSGQSSSLYVELINSDNDIVLRNIFPVYYGTTIGGQIDIPESLVAGTYQIRAYSSIMLNQPGFVFHKRVSIWGKEDKKKNNDEPKGKSQLLFFPEGGNMVKGLLNIVAFKAIDKYGMPLSVEGEIKSETGELVTSFKSQHDGMGSFPIIPLPAGSYFATLKGSEEKYPLPPSTDNGISFSVRNTAKGKQFRIQYNSTDEAFKPAYLVGQMENQVLFKHPIGGDKKEITGVIPTADFYSGILHLTVFNKDEMPLAERLTFINNKDYVLPATLKIDTLNIEARKRNRFSIALTDTIIGNFSVSVTDADSETEPFRSQTIYSWFLLNSDLRGYIHNPAYYFSSNADSTHAALDLVMMTHGWTRFKWTDVAQNKLAPAKYKDAGYISLSGQIVLEGTKKPLANRDVIMMRSAVDTTVAKRGTTTLLQTDSMGRFKLDSLFFTEKNKILFSEVRGNKSKFIRVKLDADSLNRRFGIEPVLMPQDSSAIIKNNAIVNAYDDYVKAQGLLLENVVVKVRQKSEVEKLDEQYASGLFSGGINSRTIDLRNEVFGGDIFQYLQGRVAGLTVSGTPGNYVLNYRGGGLGGGNVALFLDEMPTDATMIEGIPVAELAFIKLMPNTVATAGGGTALAIYRKKGADLRAAMESPTDIVNYNGYTVMKEFYNPDYDKQPDNSKADKRMTLNWNPAIFLAEVNPTIPVIFYNNDQTRRFKIVAEGVTNDGRMLMIEKIIEPGAN</sequence>
<keyword evidence="3" id="KW-1185">Reference proteome</keyword>
<dbReference type="Proteomes" id="UP001325680">
    <property type="component" value="Chromosome"/>
</dbReference>